<reference evidence="1 3" key="1">
    <citation type="journal article" date="2019" name="Sci. Rep.">
        <title>Orb-weaving spider Araneus ventricosus genome elucidates the spidroin gene catalogue.</title>
        <authorList>
            <person name="Kono N."/>
            <person name="Nakamura H."/>
            <person name="Ohtoshi R."/>
            <person name="Moran D.A.P."/>
            <person name="Shinohara A."/>
            <person name="Yoshida Y."/>
            <person name="Fujiwara M."/>
            <person name="Mori M."/>
            <person name="Tomita M."/>
            <person name="Arakawa K."/>
        </authorList>
    </citation>
    <scope>NUCLEOTIDE SEQUENCE [LARGE SCALE GENOMIC DNA]</scope>
</reference>
<dbReference type="AlphaFoldDB" id="A0A4Y2VCE1"/>
<dbReference type="EMBL" id="BGPR01044603">
    <property type="protein sequence ID" value="GBO21417.1"/>
    <property type="molecule type" value="Genomic_DNA"/>
</dbReference>
<keyword evidence="3" id="KW-1185">Reference proteome</keyword>
<gene>
    <name evidence="2" type="ORF">AVEN_245501_1</name>
    <name evidence="1" type="ORF">AVEN_56838_1</name>
</gene>
<proteinExistence type="predicted"/>
<sequence>MLQGSKPDSTADPYVGLAYTQSNVVGETSSRSAGAKSWTGRCQLTCRPRHLTTGQNEEVRPKIVLALLQNRGVNPLMPSVPRNGRF</sequence>
<name>A0A4Y2VCE1_ARAVE</name>
<protein>
    <submittedName>
        <fullName evidence="1">Uncharacterized protein</fullName>
    </submittedName>
</protein>
<dbReference type="Proteomes" id="UP000499080">
    <property type="component" value="Unassembled WGS sequence"/>
</dbReference>
<accession>A0A4Y2VCE1</accession>
<dbReference type="EMBL" id="BGPR01044580">
    <property type="protein sequence ID" value="GBO21397.1"/>
    <property type="molecule type" value="Genomic_DNA"/>
</dbReference>
<comment type="caution">
    <text evidence="1">The sequence shown here is derived from an EMBL/GenBank/DDBJ whole genome shotgun (WGS) entry which is preliminary data.</text>
</comment>
<evidence type="ECO:0000313" key="2">
    <source>
        <dbReference type="EMBL" id="GBO21417.1"/>
    </source>
</evidence>
<evidence type="ECO:0000313" key="1">
    <source>
        <dbReference type="EMBL" id="GBO21397.1"/>
    </source>
</evidence>
<organism evidence="1 3">
    <name type="scientific">Araneus ventricosus</name>
    <name type="common">Orbweaver spider</name>
    <name type="synonym">Epeira ventricosa</name>
    <dbReference type="NCBI Taxonomy" id="182803"/>
    <lineage>
        <taxon>Eukaryota</taxon>
        <taxon>Metazoa</taxon>
        <taxon>Ecdysozoa</taxon>
        <taxon>Arthropoda</taxon>
        <taxon>Chelicerata</taxon>
        <taxon>Arachnida</taxon>
        <taxon>Araneae</taxon>
        <taxon>Araneomorphae</taxon>
        <taxon>Entelegynae</taxon>
        <taxon>Araneoidea</taxon>
        <taxon>Araneidae</taxon>
        <taxon>Araneus</taxon>
    </lineage>
</organism>
<evidence type="ECO:0000313" key="3">
    <source>
        <dbReference type="Proteomes" id="UP000499080"/>
    </source>
</evidence>